<proteinExistence type="predicted"/>
<organism evidence="1 2">
    <name type="scientific">Botrytis tulipae</name>
    <dbReference type="NCBI Taxonomy" id="87230"/>
    <lineage>
        <taxon>Eukaryota</taxon>
        <taxon>Fungi</taxon>
        <taxon>Dikarya</taxon>
        <taxon>Ascomycota</taxon>
        <taxon>Pezizomycotina</taxon>
        <taxon>Leotiomycetes</taxon>
        <taxon>Helotiales</taxon>
        <taxon>Sclerotiniaceae</taxon>
        <taxon>Botrytis</taxon>
    </lineage>
</organism>
<name>A0A4Z1F2F2_9HELO</name>
<protein>
    <recommendedName>
        <fullName evidence="3">F-box domain-containing protein</fullName>
    </recommendedName>
</protein>
<accession>A0A4Z1F2F2</accession>
<evidence type="ECO:0000313" key="1">
    <source>
        <dbReference type="EMBL" id="TGO17970.1"/>
    </source>
</evidence>
<evidence type="ECO:0000313" key="2">
    <source>
        <dbReference type="Proteomes" id="UP000297777"/>
    </source>
</evidence>
<dbReference type="OrthoDB" id="2951834at2759"/>
<gene>
    <name evidence="1" type="ORF">BTUL_0013g00430</name>
</gene>
<comment type="caution">
    <text evidence="1">The sequence shown here is derived from an EMBL/GenBank/DDBJ whole genome shotgun (WGS) entry which is preliminary data.</text>
</comment>
<dbReference type="Proteomes" id="UP000297777">
    <property type="component" value="Unassembled WGS sequence"/>
</dbReference>
<evidence type="ECO:0008006" key="3">
    <source>
        <dbReference type="Google" id="ProtNLM"/>
    </source>
</evidence>
<keyword evidence="2" id="KW-1185">Reference proteome</keyword>
<dbReference type="AlphaFoldDB" id="A0A4Z1F2F2"/>
<dbReference type="EMBL" id="PQXH01000013">
    <property type="protein sequence ID" value="TGO17970.1"/>
    <property type="molecule type" value="Genomic_DNA"/>
</dbReference>
<reference evidence="1 2" key="1">
    <citation type="submission" date="2017-12" db="EMBL/GenBank/DDBJ databases">
        <title>Comparative genomics of Botrytis spp.</title>
        <authorList>
            <person name="Valero-Jimenez C.A."/>
            <person name="Tapia P."/>
            <person name="Veloso J."/>
            <person name="Silva-Moreno E."/>
            <person name="Staats M."/>
            <person name="Valdes J.H."/>
            <person name="Van Kan J.A.L."/>
        </authorList>
    </citation>
    <scope>NUCLEOTIDE SEQUENCE [LARGE SCALE GENOMIC DNA]</scope>
    <source>
        <strain evidence="1 2">Bt9001</strain>
    </source>
</reference>
<sequence length="549" mass="63911">MVSSDDSDNEITEINGLQHANGTLENQTQSQQSLRCISRRKQITRTESTKSALDKLPLEVRRMIYKELLVNPVLGTMKAIEADTEFGTEAIYGLTPAILRTCRSIYKEASEVLYDQIFIIKCDYNYRGGSVGQRPLMSCPCPILRYEYKLTSLFTRLEIPVKSSAMTQARSWKVLVDSSVDDIDSHQQFYELCGAVCDARPKKIEIVMLKTGTGPPGPAQVRRLGIIPTWKPWETLAPLTMLRKVGKLCIRNELPPFLHEVDGFDPDKVVWNSHQPGKVLTRMLQNLVQSDRPVERLFQMRAELIILAESFERYLPFKMDMNFRAPLTMRDSFRSHPEDIRELIQFGYKRYTEYSVPNPNRNKDGNNDLEESLFKARNADLTMQNSTFKQQREEVVKQLRLQYNRVLDAAKKLKAFRSTGDQFRGRKNAGFAHWLLLIEKLAAEFEREKNPNTAAEFRRQKRRFDNLRSTWPREVMLAKLDRMMEDQEFDEFEAVAQKVEEDMDKQVVEMTVAWRDLFRADVYKESFCQYKFDFAALRTKRVVPDVDKE</sequence>